<dbReference type="AlphaFoldDB" id="A0A1F7XYM9"/>
<evidence type="ECO:0000256" key="1">
    <source>
        <dbReference type="ARBA" id="ARBA00004370"/>
    </source>
</evidence>
<evidence type="ECO:0000256" key="2">
    <source>
        <dbReference type="ARBA" id="ARBA00022692"/>
    </source>
</evidence>
<keyword evidence="2 6" id="KW-0812">Transmembrane</keyword>
<evidence type="ECO:0000256" key="6">
    <source>
        <dbReference type="SAM" id="Phobius"/>
    </source>
</evidence>
<evidence type="ECO:0000256" key="5">
    <source>
        <dbReference type="NCBIfam" id="TIGR02228"/>
    </source>
</evidence>
<evidence type="ECO:0000256" key="4">
    <source>
        <dbReference type="ARBA" id="ARBA00023136"/>
    </source>
</evidence>
<accession>A0A1F7XYM9</accession>
<dbReference type="SUPFAM" id="SSF51306">
    <property type="entry name" value="LexA/Signal peptidase"/>
    <property type="match status" value="1"/>
</dbReference>
<dbReference type="PANTHER" id="PTHR10806:SF6">
    <property type="entry name" value="SIGNAL PEPTIDASE COMPLEX CATALYTIC SUBUNIT SEC11"/>
    <property type="match status" value="1"/>
</dbReference>
<dbReference type="PANTHER" id="PTHR10806">
    <property type="entry name" value="SIGNAL PEPTIDASE COMPLEX CATALYTIC SUBUNIT SEC11"/>
    <property type="match status" value="1"/>
</dbReference>
<proteinExistence type="predicted"/>
<dbReference type="GO" id="GO:0004252">
    <property type="term" value="F:serine-type endopeptidase activity"/>
    <property type="evidence" value="ECO:0007669"/>
    <property type="project" value="UniProtKB-UniRule"/>
</dbReference>
<feature type="transmembrane region" description="Helical" evidence="6">
    <location>
        <begin position="54"/>
        <end position="72"/>
    </location>
</feature>
<dbReference type="Proteomes" id="UP000178750">
    <property type="component" value="Unassembled WGS sequence"/>
</dbReference>
<comment type="subcellular location">
    <subcellularLocation>
        <location evidence="1">Membrane</location>
    </subcellularLocation>
</comment>
<reference evidence="7 8" key="1">
    <citation type="journal article" date="2016" name="Nat. Commun.">
        <title>Thousands of microbial genomes shed light on interconnected biogeochemical processes in an aquifer system.</title>
        <authorList>
            <person name="Anantharaman K."/>
            <person name="Brown C.T."/>
            <person name="Hug L.A."/>
            <person name="Sharon I."/>
            <person name="Castelle C.J."/>
            <person name="Probst A.J."/>
            <person name="Thomas B.C."/>
            <person name="Singh A."/>
            <person name="Wilkins M.J."/>
            <person name="Karaoz U."/>
            <person name="Brodie E.L."/>
            <person name="Williams K.H."/>
            <person name="Hubbard S.S."/>
            <person name="Banfield J.F."/>
        </authorList>
    </citation>
    <scope>NUCLEOTIDE SEQUENCE [LARGE SCALE GENOMIC DNA]</scope>
</reference>
<dbReference type="NCBIfam" id="TIGR02228">
    <property type="entry name" value="sigpep_I_arch"/>
    <property type="match status" value="1"/>
</dbReference>
<name>A0A1F7XYM9_9BACT</name>
<evidence type="ECO:0000313" key="7">
    <source>
        <dbReference type="EMBL" id="OGM20070.1"/>
    </source>
</evidence>
<keyword evidence="4 6" id="KW-0472">Membrane</keyword>
<dbReference type="CDD" id="cd06530">
    <property type="entry name" value="S26_SPase_I"/>
    <property type="match status" value="1"/>
</dbReference>
<evidence type="ECO:0000256" key="3">
    <source>
        <dbReference type="ARBA" id="ARBA00022989"/>
    </source>
</evidence>
<dbReference type="EMBL" id="MGGF01000073">
    <property type="protein sequence ID" value="OGM20070.1"/>
    <property type="molecule type" value="Genomic_DNA"/>
</dbReference>
<dbReference type="EC" id="3.4.21.89" evidence="5"/>
<dbReference type="InterPro" id="IPR019533">
    <property type="entry name" value="Peptidase_S26"/>
</dbReference>
<dbReference type="GO" id="GO:0016020">
    <property type="term" value="C:membrane"/>
    <property type="evidence" value="ECO:0007669"/>
    <property type="project" value="UniProtKB-SubCell"/>
</dbReference>
<keyword evidence="3 6" id="KW-1133">Transmembrane helix</keyword>
<evidence type="ECO:0000313" key="8">
    <source>
        <dbReference type="Proteomes" id="UP000178750"/>
    </source>
</evidence>
<dbReference type="InterPro" id="IPR001733">
    <property type="entry name" value="Peptidase_S26B"/>
</dbReference>
<organism evidence="7 8">
    <name type="scientific">Candidatus Woesebacteria bacterium RIFCSPHIGHO2_01_FULL_38_9b</name>
    <dbReference type="NCBI Taxonomy" id="1802493"/>
    <lineage>
        <taxon>Bacteria</taxon>
        <taxon>Candidatus Woeseibacteriota</taxon>
    </lineage>
</organism>
<gene>
    <name evidence="7" type="ORF">A2863_01995</name>
</gene>
<dbReference type="InterPro" id="IPR036286">
    <property type="entry name" value="LexA/Signal_pep-like_sf"/>
</dbReference>
<sequence>MVKYTTIDYLRDSYGVFDSFYMIFQKLSQKFKKLSANILEIEYDTYIFKIFENLPNALAILFLGFFAVFTLFKFTEKGSGFRVSTITTNSMRPSIQPGSVIISLPQKYYKNGDIVSYKELNSSTQFPTGRAVTHRIVNDNKINEKTVFVTKGDSNDYPDPGVIENKNIFGKVVLIIPNLGYFDVIVRTIPGFLLFIAIPAFIVIKNEYKYLRK</sequence>
<feature type="transmembrane region" description="Helical" evidence="6">
    <location>
        <begin position="184"/>
        <end position="204"/>
    </location>
</feature>
<protein>
    <recommendedName>
        <fullName evidence="5">Signal peptidase I</fullName>
        <ecNumber evidence="5">3.4.21.89</ecNumber>
    </recommendedName>
</protein>
<comment type="caution">
    <text evidence="7">The sequence shown here is derived from an EMBL/GenBank/DDBJ whole genome shotgun (WGS) entry which is preliminary data.</text>
</comment>
<dbReference type="GO" id="GO:0006465">
    <property type="term" value="P:signal peptide processing"/>
    <property type="evidence" value="ECO:0007669"/>
    <property type="project" value="UniProtKB-UniRule"/>
</dbReference>
<dbReference type="Gene3D" id="2.10.109.10">
    <property type="entry name" value="Umud Fragment, subunit A"/>
    <property type="match status" value="1"/>
</dbReference>
<dbReference type="GO" id="GO:0009003">
    <property type="term" value="F:signal peptidase activity"/>
    <property type="evidence" value="ECO:0007669"/>
    <property type="project" value="UniProtKB-EC"/>
</dbReference>